<dbReference type="PANTHER" id="PTHR44943:SF8">
    <property type="entry name" value="TPR REPEAT-CONTAINING PROTEIN MJ0263"/>
    <property type="match status" value="1"/>
</dbReference>
<dbReference type="OrthoDB" id="5458866at2"/>
<reference evidence="6 7" key="1">
    <citation type="submission" date="2017-02" db="EMBL/GenBank/DDBJ databases">
        <authorList>
            <person name="Peterson S.W."/>
        </authorList>
    </citation>
    <scope>NUCLEOTIDE SEQUENCE [LARGE SCALE GENOMIC DNA]</scope>
    <source>
        <strain evidence="6 7">DSM 16080</strain>
    </source>
</reference>
<dbReference type="AlphaFoldDB" id="A0A1T4XNE2"/>
<feature type="repeat" description="TPR" evidence="3">
    <location>
        <begin position="85"/>
        <end position="118"/>
    </location>
</feature>
<dbReference type="Gene3D" id="3.30.70.1070">
    <property type="entry name" value="Sporulation related repeat"/>
    <property type="match status" value="1"/>
</dbReference>
<dbReference type="InterPro" id="IPR051685">
    <property type="entry name" value="Ycf3/AcsC/BcsC/TPR_MFPF"/>
</dbReference>
<feature type="repeat" description="TPR" evidence="3">
    <location>
        <begin position="187"/>
        <end position="220"/>
    </location>
</feature>
<dbReference type="InterPro" id="IPR011990">
    <property type="entry name" value="TPR-like_helical_dom_sf"/>
</dbReference>
<keyword evidence="7" id="KW-1185">Reference proteome</keyword>
<evidence type="ECO:0000259" key="5">
    <source>
        <dbReference type="PROSITE" id="PS51724"/>
    </source>
</evidence>
<evidence type="ECO:0000256" key="1">
    <source>
        <dbReference type="ARBA" id="ARBA00022737"/>
    </source>
</evidence>
<dbReference type="Pfam" id="PF14559">
    <property type="entry name" value="TPR_19"/>
    <property type="match status" value="1"/>
</dbReference>
<feature type="signal peptide" evidence="4">
    <location>
        <begin position="1"/>
        <end position="21"/>
    </location>
</feature>
<feature type="repeat" description="TPR" evidence="3">
    <location>
        <begin position="251"/>
        <end position="284"/>
    </location>
</feature>
<accession>A0A1T4XNE2</accession>
<dbReference type="InterPro" id="IPR007730">
    <property type="entry name" value="SPOR-like_dom"/>
</dbReference>
<dbReference type="SMART" id="SM00028">
    <property type="entry name" value="TPR"/>
    <property type="match status" value="5"/>
</dbReference>
<keyword evidence="1" id="KW-0677">Repeat</keyword>
<dbReference type="Pfam" id="PF13432">
    <property type="entry name" value="TPR_16"/>
    <property type="match status" value="1"/>
</dbReference>
<dbReference type="Pfam" id="PF00515">
    <property type="entry name" value="TPR_1"/>
    <property type="match status" value="1"/>
</dbReference>
<dbReference type="GO" id="GO:0042834">
    <property type="term" value="F:peptidoglycan binding"/>
    <property type="evidence" value="ECO:0007669"/>
    <property type="project" value="InterPro"/>
</dbReference>
<sequence length="433" mass="47523">MRTTLISLIGLLLLAALHGCATMTTDAEDLAMPGLAQSGNELTPDQRRRLGDRLLEEGRDQAAYLHFQQALDALAGAPEDDPARLDLRARKARVLLRQERHEAALAEFRAVLRINPDHVLANLGAGAVYLHAGLHPEARTHLERATASDDADWRAYQLLGVLLSREGQPREAIVALERALERQPDQPETLNSLGMARLMLGEHETALHAFRKALLAGAPKQQTYNNLGLVLARMGHHDQALEAFRYAGDEAGAYNNLGYVLLLQGEFREAVHCFRKALEQSPTHYAKAFENLKQARMAMRFASSPEQEPQAAASEPLQPVPALTSAPRNADIHPAEALRSWGILVASFPTESAARAEADRLATLGLECRVLRTDLASKGIWFRVLTGCHADPEQVRAQLARVAGILGLDDPQRLFVTSFETAPRPSPPVRRAL</sequence>
<dbReference type="PROSITE" id="PS50005">
    <property type="entry name" value="TPR"/>
    <property type="match status" value="4"/>
</dbReference>
<dbReference type="Gene3D" id="1.25.40.10">
    <property type="entry name" value="Tetratricopeptide repeat domain"/>
    <property type="match status" value="3"/>
</dbReference>
<dbReference type="PROSITE" id="PS50293">
    <property type="entry name" value="TPR_REGION"/>
    <property type="match status" value="1"/>
</dbReference>
<keyword evidence="2 3" id="KW-0802">TPR repeat</keyword>
<dbReference type="STRING" id="1121449.SAMN02745704_02248"/>
<dbReference type="SUPFAM" id="SSF48452">
    <property type="entry name" value="TPR-like"/>
    <property type="match status" value="1"/>
</dbReference>
<dbReference type="EMBL" id="FUYC01000012">
    <property type="protein sequence ID" value="SKA90631.1"/>
    <property type="molecule type" value="Genomic_DNA"/>
</dbReference>
<evidence type="ECO:0000313" key="6">
    <source>
        <dbReference type="EMBL" id="SKA90631.1"/>
    </source>
</evidence>
<dbReference type="RefSeq" id="WP_159447213.1">
    <property type="nucleotide sequence ID" value="NZ_FUYC01000012.1"/>
</dbReference>
<evidence type="ECO:0000256" key="3">
    <source>
        <dbReference type="PROSITE-ProRule" id="PRU00339"/>
    </source>
</evidence>
<proteinExistence type="predicted"/>
<feature type="domain" description="SPOR" evidence="5">
    <location>
        <begin position="335"/>
        <end position="415"/>
    </location>
</feature>
<dbReference type="SUPFAM" id="SSF110997">
    <property type="entry name" value="Sporulation related repeat"/>
    <property type="match status" value="1"/>
</dbReference>
<evidence type="ECO:0000256" key="2">
    <source>
        <dbReference type="ARBA" id="ARBA00022803"/>
    </source>
</evidence>
<feature type="chain" id="PRO_5013386856" evidence="4">
    <location>
        <begin position="22"/>
        <end position="433"/>
    </location>
</feature>
<evidence type="ECO:0000313" key="7">
    <source>
        <dbReference type="Proteomes" id="UP000190027"/>
    </source>
</evidence>
<dbReference type="InterPro" id="IPR019734">
    <property type="entry name" value="TPR_rpt"/>
</dbReference>
<name>A0A1T4XNE2_9BACT</name>
<keyword evidence="4" id="KW-0732">Signal</keyword>
<feature type="repeat" description="TPR" evidence="3">
    <location>
        <begin position="153"/>
        <end position="186"/>
    </location>
</feature>
<gene>
    <name evidence="6" type="ORF">SAMN02745704_02248</name>
</gene>
<organism evidence="6 7">
    <name type="scientific">Paucidesulfovibrio gracilis DSM 16080</name>
    <dbReference type="NCBI Taxonomy" id="1121449"/>
    <lineage>
        <taxon>Bacteria</taxon>
        <taxon>Pseudomonadati</taxon>
        <taxon>Thermodesulfobacteriota</taxon>
        <taxon>Desulfovibrionia</taxon>
        <taxon>Desulfovibrionales</taxon>
        <taxon>Desulfovibrionaceae</taxon>
        <taxon>Paucidesulfovibrio</taxon>
    </lineage>
</organism>
<dbReference type="Pfam" id="PF13181">
    <property type="entry name" value="TPR_8"/>
    <property type="match status" value="1"/>
</dbReference>
<protein>
    <submittedName>
        <fullName evidence="6">Sporulation related domain-containing protein</fullName>
    </submittedName>
</protein>
<dbReference type="Pfam" id="PF05036">
    <property type="entry name" value="SPOR"/>
    <property type="match status" value="1"/>
</dbReference>
<dbReference type="Proteomes" id="UP000190027">
    <property type="component" value="Unassembled WGS sequence"/>
</dbReference>
<evidence type="ECO:0000256" key="4">
    <source>
        <dbReference type="SAM" id="SignalP"/>
    </source>
</evidence>
<dbReference type="InterPro" id="IPR036680">
    <property type="entry name" value="SPOR-like_sf"/>
</dbReference>
<dbReference type="PANTHER" id="PTHR44943">
    <property type="entry name" value="CELLULOSE SYNTHASE OPERON PROTEIN C"/>
    <property type="match status" value="1"/>
</dbReference>
<dbReference type="PROSITE" id="PS51724">
    <property type="entry name" value="SPOR"/>
    <property type="match status" value="1"/>
</dbReference>